<gene>
    <name evidence="9" type="ORF">ACFSBK_10755</name>
</gene>
<dbReference type="EMBL" id="JBHUFF010000020">
    <property type="protein sequence ID" value="MFD1800326.1"/>
    <property type="molecule type" value="Genomic_DNA"/>
</dbReference>
<dbReference type="RefSeq" id="WP_058918661.1">
    <property type="nucleotide sequence ID" value="NZ_JBHSQC010000008.1"/>
</dbReference>
<evidence type="ECO:0000256" key="2">
    <source>
        <dbReference type="ARBA" id="ARBA00008610"/>
    </source>
</evidence>
<evidence type="ECO:0000313" key="10">
    <source>
        <dbReference type="Proteomes" id="UP001597285"/>
    </source>
</evidence>
<evidence type="ECO:0000256" key="1">
    <source>
        <dbReference type="ARBA" id="ARBA00004193"/>
    </source>
</evidence>
<feature type="chain" id="PRO_5045064546" evidence="7">
    <location>
        <begin position="25"/>
        <end position="352"/>
    </location>
</feature>
<feature type="domain" description="ABC transporter substrate-binding protein PnrA-like" evidence="8">
    <location>
        <begin position="46"/>
        <end position="348"/>
    </location>
</feature>
<keyword evidence="3" id="KW-1003">Cell membrane</keyword>
<dbReference type="CDD" id="cd06354">
    <property type="entry name" value="PBP1_PrnA-like"/>
    <property type="match status" value="1"/>
</dbReference>
<dbReference type="InterPro" id="IPR003760">
    <property type="entry name" value="PnrA-like"/>
</dbReference>
<reference evidence="10" key="1">
    <citation type="journal article" date="2019" name="Int. J. Syst. Evol. Microbiol.">
        <title>The Global Catalogue of Microorganisms (GCM) 10K type strain sequencing project: providing services to taxonomists for standard genome sequencing and annotation.</title>
        <authorList>
            <consortium name="The Broad Institute Genomics Platform"/>
            <consortium name="The Broad Institute Genome Sequencing Center for Infectious Disease"/>
            <person name="Wu L."/>
            <person name="Ma J."/>
        </authorList>
    </citation>
    <scope>NUCLEOTIDE SEQUENCE [LARGE SCALE GENOMIC DNA]</scope>
    <source>
        <strain evidence="10">KCTC 42143</strain>
    </source>
</reference>
<accession>A0ABW4NRC2</accession>
<dbReference type="InterPro" id="IPR050957">
    <property type="entry name" value="BMP_lipoprotein"/>
</dbReference>
<organism evidence="9 10">
    <name type="scientific">Carnobacterium antarcticum</name>
    <dbReference type="NCBI Taxonomy" id="2126436"/>
    <lineage>
        <taxon>Bacteria</taxon>
        <taxon>Bacillati</taxon>
        <taxon>Bacillota</taxon>
        <taxon>Bacilli</taxon>
        <taxon>Lactobacillales</taxon>
        <taxon>Carnobacteriaceae</taxon>
        <taxon>Carnobacterium</taxon>
    </lineage>
</organism>
<dbReference type="Pfam" id="PF02608">
    <property type="entry name" value="Bmp"/>
    <property type="match status" value="1"/>
</dbReference>
<dbReference type="PANTHER" id="PTHR34296:SF2">
    <property type="entry name" value="ABC TRANSPORTER GUANOSINE-BINDING PROTEIN NUPN"/>
    <property type="match status" value="1"/>
</dbReference>
<name>A0ABW4NRC2_9LACT</name>
<keyword evidence="10" id="KW-1185">Reference proteome</keyword>
<dbReference type="Gene3D" id="3.40.50.2300">
    <property type="match status" value="2"/>
</dbReference>
<evidence type="ECO:0000256" key="3">
    <source>
        <dbReference type="ARBA" id="ARBA00022475"/>
    </source>
</evidence>
<keyword evidence="6" id="KW-0449">Lipoprotein</keyword>
<feature type="signal peptide" evidence="7">
    <location>
        <begin position="1"/>
        <end position="24"/>
    </location>
</feature>
<evidence type="ECO:0000256" key="6">
    <source>
        <dbReference type="ARBA" id="ARBA00023288"/>
    </source>
</evidence>
<dbReference type="SUPFAM" id="SSF53822">
    <property type="entry name" value="Periplasmic binding protein-like I"/>
    <property type="match status" value="1"/>
</dbReference>
<keyword evidence="4 7" id="KW-0732">Signal</keyword>
<evidence type="ECO:0000259" key="8">
    <source>
        <dbReference type="Pfam" id="PF02608"/>
    </source>
</evidence>
<sequence length="352" mass="37294">MKKQRSLSLIVVGLSVSLVLGACGANDSANASGSSDASEVKTVGLVSDFSGIDDKSFNQAAWEGLQAWGKEHGMEKGIKGYDYIQAESASDYTMNLQTLSNNGFDTVVAMGFKLTEALTDVAPEYPETNFAIIDVEMPSMDNVASLVFKDNESAFLAGVAAGETTISNQVGFIGGQESEAVDRFEAGFIQGVKMSNPEAEVRVEYVGSFADSAKGKAIAAAMYTNGADVIYQAAGDSGNGVFSEAKDRMNAKPNEKLWVIGADRDQTEEGQYNDGSVTLTSTLKQTGNAIQDIANRSADGEFPGGEVLNYGLAEDGVGLTEGQLSEEALKKITEFKQQIIDETISIAEKPEN</sequence>
<keyword evidence="5" id="KW-0472">Membrane</keyword>
<dbReference type="Proteomes" id="UP001597285">
    <property type="component" value="Unassembled WGS sequence"/>
</dbReference>
<protein>
    <submittedName>
        <fullName evidence="9">BMP family protein</fullName>
    </submittedName>
</protein>
<proteinExistence type="inferred from homology"/>
<dbReference type="InterPro" id="IPR028082">
    <property type="entry name" value="Peripla_BP_I"/>
</dbReference>
<evidence type="ECO:0000256" key="4">
    <source>
        <dbReference type="ARBA" id="ARBA00022729"/>
    </source>
</evidence>
<evidence type="ECO:0000256" key="7">
    <source>
        <dbReference type="SAM" id="SignalP"/>
    </source>
</evidence>
<dbReference type="PROSITE" id="PS51257">
    <property type="entry name" value="PROKAR_LIPOPROTEIN"/>
    <property type="match status" value="1"/>
</dbReference>
<dbReference type="PANTHER" id="PTHR34296">
    <property type="entry name" value="TRANSCRIPTIONAL ACTIVATOR PROTEIN MED"/>
    <property type="match status" value="1"/>
</dbReference>
<evidence type="ECO:0000256" key="5">
    <source>
        <dbReference type="ARBA" id="ARBA00023136"/>
    </source>
</evidence>
<comment type="subcellular location">
    <subcellularLocation>
        <location evidence="1">Cell membrane</location>
        <topology evidence="1">Lipid-anchor</topology>
    </subcellularLocation>
</comment>
<comment type="caution">
    <text evidence="9">The sequence shown here is derived from an EMBL/GenBank/DDBJ whole genome shotgun (WGS) entry which is preliminary data.</text>
</comment>
<comment type="similarity">
    <text evidence="2">Belongs to the BMP lipoprotein family.</text>
</comment>
<evidence type="ECO:0000313" key="9">
    <source>
        <dbReference type="EMBL" id="MFD1800326.1"/>
    </source>
</evidence>